<dbReference type="GO" id="GO:0004930">
    <property type="term" value="F:G protein-coupled receptor activity"/>
    <property type="evidence" value="ECO:0007669"/>
    <property type="project" value="InterPro"/>
</dbReference>
<dbReference type="InterPro" id="IPR000068">
    <property type="entry name" value="GPCR_3_Ca_sens_rcpt-rel"/>
</dbReference>
<keyword evidence="6" id="KW-0325">Glycoprotein</keyword>
<dbReference type="PRINTS" id="PR00248">
    <property type="entry name" value="GPCRMGR"/>
</dbReference>
<organism evidence="8 9">
    <name type="scientific">Pleurodeles waltl</name>
    <name type="common">Iberian ribbed newt</name>
    <dbReference type="NCBI Taxonomy" id="8319"/>
    <lineage>
        <taxon>Eukaryota</taxon>
        <taxon>Metazoa</taxon>
        <taxon>Chordata</taxon>
        <taxon>Craniata</taxon>
        <taxon>Vertebrata</taxon>
        <taxon>Euteleostomi</taxon>
        <taxon>Amphibia</taxon>
        <taxon>Batrachia</taxon>
        <taxon>Caudata</taxon>
        <taxon>Salamandroidea</taxon>
        <taxon>Salamandridae</taxon>
        <taxon>Pleurodelinae</taxon>
        <taxon>Pleurodeles</taxon>
    </lineage>
</organism>
<evidence type="ECO:0000256" key="6">
    <source>
        <dbReference type="ARBA" id="ARBA00023180"/>
    </source>
</evidence>
<evidence type="ECO:0000313" key="8">
    <source>
        <dbReference type="EMBL" id="KAJ1080383.1"/>
    </source>
</evidence>
<dbReference type="AlphaFoldDB" id="A0AAV7KW16"/>
<evidence type="ECO:0000256" key="5">
    <source>
        <dbReference type="ARBA" id="ARBA00023170"/>
    </source>
</evidence>
<comment type="caution">
    <text evidence="8">The sequence shown here is derived from an EMBL/GenBank/DDBJ whole genome shotgun (WGS) entry which is preliminary data.</text>
</comment>
<dbReference type="Gene3D" id="3.40.50.2300">
    <property type="match status" value="1"/>
</dbReference>
<comment type="subcellular location">
    <subcellularLocation>
        <location evidence="1">Membrane</location>
        <topology evidence="1">Multi-pass membrane protein</topology>
    </subcellularLocation>
</comment>
<feature type="domain" description="Receptor ligand binding region" evidence="7">
    <location>
        <begin position="65"/>
        <end position="153"/>
    </location>
</feature>
<dbReference type="InterPro" id="IPR000337">
    <property type="entry name" value="GPCR_3"/>
</dbReference>
<dbReference type="SUPFAM" id="SSF53822">
    <property type="entry name" value="Periplasmic binding protein-like I"/>
    <property type="match status" value="1"/>
</dbReference>
<dbReference type="PANTHER" id="PTHR24061">
    <property type="entry name" value="CALCIUM-SENSING RECEPTOR-RELATED"/>
    <property type="match status" value="1"/>
</dbReference>
<dbReference type="InterPro" id="IPR028082">
    <property type="entry name" value="Peripla_BP_I"/>
</dbReference>
<keyword evidence="5" id="KW-0675">Receptor</keyword>
<keyword evidence="2" id="KW-0812">Transmembrane</keyword>
<evidence type="ECO:0000259" key="7">
    <source>
        <dbReference type="Pfam" id="PF01094"/>
    </source>
</evidence>
<keyword evidence="3" id="KW-1133">Transmembrane helix</keyword>
<evidence type="ECO:0000256" key="4">
    <source>
        <dbReference type="ARBA" id="ARBA00023136"/>
    </source>
</evidence>
<dbReference type="InterPro" id="IPR001828">
    <property type="entry name" value="ANF_lig-bd_rcpt"/>
</dbReference>
<evidence type="ECO:0000256" key="1">
    <source>
        <dbReference type="ARBA" id="ARBA00004141"/>
    </source>
</evidence>
<protein>
    <recommendedName>
        <fullName evidence="7">Receptor ligand binding region domain-containing protein</fullName>
    </recommendedName>
</protein>
<proteinExistence type="predicted"/>
<dbReference type="EMBL" id="JANPWB010000016">
    <property type="protein sequence ID" value="KAJ1080383.1"/>
    <property type="molecule type" value="Genomic_DNA"/>
</dbReference>
<dbReference type="GO" id="GO:0005886">
    <property type="term" value="C:plasma membrane"/>
    <property type="evidence" value="ECO:0007669"/>
    <property type="project" value="TreeGrafter"/>
</dbReference>
<reference evidence="8" key="1">
    <citation type="journal article" date="2022" name="bioRxiv">
        <title>Sequencing and chromosome-scale assembly of the giantPleurodeles waltlgenome.</title>
        <authorList>
            <person name="Brown T."/>
            <person name="Elewa A."/>
            <person name="Iarovenko S."/>
            <person name="Subramanian E."/>
            <person name="Araus A.J."/>
            <person name="Petzold A."/>
            <person name="Susuki M."/>
            <person name="Suzuki K.-i.T."/>
            <person name="Hayashi T."/>
            <person name="Toyoda A."/>
            <person name="Oliveira C."/>
            <person name="Osipova E."/>
            <person name="Leigh N.D."/>
            <person name="Simon A."/>
            <person name="Yun M.H."/>
        </authorList>
    </citation>
    <scope>NUCLEOTIDE SEQUENCE</scope>
    <source>
        <strain evidence="8">20211129_DDA</strain>
        <tissue evidence="8">Liver</tissue>
    </source>
</reference>
<gene>
    <name evidence="8" type="ORF">NDU88_000599</name>
</gene>
<keyword evidence="4" id="KW-0472">Membrane</keyword>
<evidence type="ECO:0000256" key="3">
    <source>
        <dbReference type="ARBA" id="ARBA00022989"/>
    </source>
</evidence>
<accession>A0AAV7KW16</accession>
<evidence type="ECO:0000256" key="2">
    <source>
        <dbReference type="ARBA" id="ARBA00022692"/>
    </source>
</evidence>
<dbReference type="PANTHER" id="PTHR24061:SF0">
    <property type="entry name" value="C-FAMILY ODORANT RECEPTOR OLFCT1"/>
    <property type="match status" value="1"/>
</dbReference>
<evidence type="ECO:0000313" key="9">
    <source>
        <dbReference type="Proteomes" id="UP001066276"/>
    </source>
</evidence>
<name>A0AAV7KW16_PLEWA</name>
<sequence>MLRQPVHSLLSTHTGQSRVRWALKQPPAPHSRISQRYNRKRELRNTGVRLHLTRSIPRFVSGNYQWLQSMVFAIEEINKNVNLLPNITLGFRIHDSCMTYQRALRGVLWMLTGEKEPIPNYQCLRNLPFVAIIGDAISTRSIILAQILGLYRSPPDQLFIINPTPE</sequence>
<dbReference type="Pfam" id="PF01094">
    <property type="entry name" value="ANF_receptor"/>
    <property type="match status" value="1"/>
</dbReference>
<keyword evidence="9" id="KW-1185">Reference proteome</keyword>
<dbReference type="Proteomes" id="UP001066276">
    <property type="component" value="Chromosome 12"/>
</dbReference>